<organism evidence="2 3">
    <name type="scientific">Protopolystoma xenopodis</name>
    <dbReference type="NCBI Taxonomy" id="117903"/>
    <lineage>
        <taxon>Eukaryota</taxon>
        <taxon>Metazoa</taxon>
        <taxon>Spiralia</taxon>
        <taxon>Lophotrochozoa</taxon>
        <taxon>Platyhelminthes</taxon>
        <taxon>Monogenea</taxon>
        <taxon>Polyopisthocotylea</taxon>
        <taxon>Polystomatidea</taxon>
        <taxon>Polystomatidae</taxon>
        <taxon>Protopolystoma</taxon>
    </lineage>
</organism>
<evidence type="ECO:0000256" key="1">
    <source>
        <dbReference type="SAM" id="MobiDB-lite"/>
    </source>
</evidence>
<dbReference type="Proteomes" id="UP000784294">
    <property type="component" value="Unassembled WGS sequence"/>
</dbReference>
<accession>A0A3S5CIS3</accession>
<proteinExistence type="predicted"/>
<evidence type="ECO:0000313" key="3">
    <source>
        <dbReference type="Proteomes" id="UP000784294"/>
    </source>
</evidence>
<feature type="region of interest" description="Disordered" evidence="1">
    <location>
        <begin position="44"/>
        <end position="77"/>
    </location>
</feature>
<reference evidence="2" key="1">
    <citation type="submission" date="2018-11" db="EMBL/GenBank/DDBJ databases">
        <authorList>
            <consortium name="Pathogen Informatics"/>
        </authorList>
    </citation>
    <scope>NUCLEOTIDE SEQUENCE</scope>
</reference>
<name>A0A3S5CIS3_9PLAT</name>
<feature type="region of interest" description="Disordered" evidence="1">
    <location>
        <begin position="155"/>
        <end position="230"/>
    </location>
</feature>
<dbReference type="EMBL" id="CAAALY010012381">
    <property type="protein sequence ID" value="VEL11640.1"/>
    <property type="molecule type" value="Genomic_DNA"/>
</dbReference>
<feature type="compositionally biased region" description="Polar residues" evidence="1">
    <location>
        <begin position="198"/>
        <end position="212"/>
    </location>
</feature>
<evidence type="ECO:0000313" key="2">
    <source>
        <dbReference type="EMBL" id="VEL11640.1"/>
    </source>
</evidence>
<keyword evidence="3" id="KW-1185">Reference proteome</keyword>
<sequence>MEEIKRQAAKAAVAAAAALTGGAANVNTVVPGSGNTCAPCLSDNGGSPLVTNCDDPTDQNEPDVANGEPYQSPTRPHTEDIEQEEQEIGVNYDGKAVIESTLDNPDNSGDHPRRMLRRNSSSCVNLFIHGTTSATTALGPSAISLRLTQMNLNSRQHTPPGMHHCDSAGSPTSLRVSEADDGELDAPEVVKRGRISLKSASERVTGSDISQPPSGPLASLQAAKTAAVSE</sequence>
<comment type="caution">
    <text evidence="2">The sequence shown here is derived from an EMBL/GenBank/DDBJ whole genome shotgun (WGS) entry which is preliminary data.</text>
</comment>
<dbReference type="AlphaFoldDB" id="A0A3S5CIS3"/>
<gene>
    <name evidence="2" type="ORF">PXEA_LOCUS5080</name>
</gene>
<protein>
    <submittedName>
        <fullName evidence="2">Uncharacterized protein</fullName>
    </submittedName>
</protein>